<evidence type="ECO:0000313" key="2">
    <source>
        <dbReference type="EMBL" id="SFQ48753.1"/>
    </source>
</evidence>
<feature type="domain" description="MobA-like NTP transferase" evidence="1">
    <location>
        <begin position="5"/>
        <end position="166"/>
    </location>
</feature>
<evidence type="ECO:0000259" key="1">
    <source>
        <dbReference type="Pfam" id="PF12804"/>
    </source>
</evidence>
<dbReference type="InterPro" id="IPR029044">
    <property type="entry name" value="Nucleotide-diphossugar_trans"/>
</dbReference>
<reference evidence="2 3" key="1">
    <citation type="submission" date="2016-10" db="EMBL/GenBank/DDBJ databases">
        <authorList>
            <person name="Varghese N."/>
            <person name="Submissions S."/>
        </authorList>
    </citation>
    <scope>NUCLEOTIDE SEQUENCE [LARGE SCALE GENOMIC DNA]</scope>
    <source>
        <strain evidence="2 3">DSM 13796</strain>
    </source>
</reference>
<dbReference type="InterPro" id="IPR025877">
    <property type="entry name" value="MobA-like_NTP_Trfase"/>
</dbReference>
<organism evidence="2 3">
    <name type="scientific">Priestia endophytica DSM 13796</name>
    <dbReference type="NCBI Taxonomy" id="1121089"/>
    <lineage>
        <taxon>Bacteria</taxon>
        <taxon>Bacillati</taxon>
        <taxon>Bacillota</taxon>
        <taxon>Bacilli</taxon>
        <taxon>Bacillales</taxon>
        <taxon>Bacillaceae</taxon>
        <taxon>Priestia</taxon>
    </lineage>
</organism>
<comment type="caution">
    <text evidence="2">The sequence shown here is derived from an EMBL/GenBank/DDBJ whole genome shotgun (WGS) entry which is preliminary data.</text>
</comment>
<dbReference type="Gene3D" id="3.90.550.10">
    <property type="entry name" value="Spore Coat Polysaccharide Biosynthesis Protein SpsA, Chain A"/>
    <property type="match status" value="1"/>
</dbReference>
<dbReference type="GO" id="GO:0016779">
    <property type="term" value="F:nucleotidyltransferase activity"/>
    <property type="evidence" value="ECO:0007669"/>
    <property type="project" value="UniProtKB-KW"/>
</dbReference>
<accession>A0A1I5YWV2</accession>
<evidence type="ECO:0000313" key="3">
    <source>
        <dbReference type="Proteomes" id="UP000182762"/>
    </source>
</evidence>
<proteinExistence type="predicted"/>
<dbReference type="EMBL" id="FOXX01000003">
    <property type="protein sequence ID" value="SFQ48753.1"/>
    <property type="molecule type" value="Genomic_DNA"/>
</dbReference>
<keyword evidence="3" id="KW-1185">Reference proteome</keyword>
<keyword evidence="2" id="KW-0808">Transferase</keyword>
<dbReference type="Pfam" id="PF12804">
    <property type="entry name" value="NTP_transf_3"/>
    <property type="match status" value="1"/>
</dbReference>
<gene>
    <name evidence="2" type="ORF">SAMN02745910_01633</name>
</gene>
<dbReference type="SUPFAM" id="SSF53448">
    <property type="entry name" value="Nucleotide-diphospho-sugar transferases"/>
    <property type="match status" value="1"/>
</dbReference>
<dbReference type="CDD" id="cd04182">
    <property type="entry name" value="GT_2_like_f"/>
    <property type="match status" value="1"/>
</dbReference>
<name>A0A1I5YWV2_9BACI</name>
<dbReference type="RefSeq" id="WP_061805148.1">
    <property type="nucleotide sequence ID" value="NZ_FOXX01000003.1"/>
</dbReference>
<protein>
    <submittedName>
        <fullName evidence="2">Molybdenum cofactor cytidylyltransferase</fullName>
    </submittedName>
</protein>
<dbReference type="PANTHER" id="PTHR43777">
    <property type="entry name" value="MOLYBDENUM COFACTOR CYTIDYLYLTRANSFERASE"/>
    <property type="match status" value="1"/>
</dbReference>
<dbReference type="GeneID" id="93710332"/>
<sequence>MKIVGIFLAAGSSRRMGVDKLSLPFQTSTIGNTSLSHALLSQLHTIIVVHRPNDHLFWMNERDKRVRLVSCIRAEKGQAYSLKCGVQEAIHQQADAVVVLLADQPFVTPAMINHLMFTYSKQPFLSFIAPRFQGMMAPPILFTASMFSLLLSLEGDTGAKKILKDRRDGLFLFYKEKKWLYDIDTKEAYEHVLGERSK</sequence>
<keyword evidence="2" id="KW-0548">Nucleotidyltransferase</keyword>
<dbReference type="Proteomes" id="UP000182762">
    <property type="component" value="Unassembled WGS sequence"/>
</dbReference>
<dbReference type="PANTHER" id="PTHR43777:SF1">
    <property type="entry name" value="MOLYBDENUM COFACTOR CYTIDYLYLTRANSFERASE"/>
    <property type="match status" value="1"/>
</dbReference>